<dbReference type="InterPro" id="IPR009081">
    <property type="entry name" value="PP-bd_ACP"/>
</dbReference>
<dbReference type="InterPro" id="IPR042099">
    <property type="entry name" value="ANL_N_sf"/>
</dbReference>
<keyword evidence="12" id="KW-1185">Reference proteome</keyword>
<dbReference type="Pfam" id="PF13193">
    <property type="entry name" value="AMP-binding_C"/>
    <property type="match status" value="1"/>
</dbReference>
<dbReference type="Pfam" id="PF00501">
    <property type="entry name" value="AMP-binding"/>
    <property type="match status" value="1"/>
</dbReference>
<evidence type="ECO:0000256" key="5">
    <source>
        <dbReference type="ARBA" id="ARBA00022450"/>
    </source>
</evidence>
<feature type="region of interest" description="Disordered" evidence="9">
    <location>
        <begin position="1195"/>
        <end position="1232"/>
    </location>
</feature>
<dbReference type="OrthoDB" id="2472181at2"/>
<feature type="region of interest" description="Disordered" evidence="9">
    <location>
        <begin position="1029"/>
        <end position="1049"/>
    </location>
</feature>
<evidence type="ECO:0000313" key="12">
    <source>
        <dbReference type="Proteomes" id="UP000312512"/>
    </source>
</evidence>
<evidence type="ECO:0000256" key="9">
    <source>
        <dbReference type="SAM" id="MobiDB-lite"/>
    </source>
</evidence>
<dbReference type="EMBL" id="VDLX02000005">
    <property type="protein sequence ID" value="KAB8194814.1"/>
    <property type="molecule type" value="Genomic_DNA"/>
</dbReference>
<feature type="domain" description="Carrier" evidence="10">
    <location>
        <begin position="1121"/>
        <end position="1194"/>
    </location>
</feature>
<dbReference type="InterPro" id="IPR001242">
    <property type="entry name" value="Condensation_dom"/>
</dbReference>
<feature type="domain" description="Carrier" evidence="10">
    <location>
        <begin position="8"/>
        <end position="85"/>
    </location>
</feature>
<dbReference type="Proteomes" id="UP000312512">
    <property type="component" value="Unassembled WGS sequence"/>
</dbReference>
<dbReference type="InterPro" id="IPR025110">
    <property type="entry name" value="AMP-bd_C"/>
</dbReference>
<dbReference type="GO" id="GO:0044550">
    <property type="term" value="P:secondary metabolite biosynthetic process"/>
    <property type="evidence" value="ECO:0007669"/>
    <property type="project" value="TreeGrafter"/>
</dbReference>
<comment type="similarity">
    <text evidence="3">Belongs to the ATP-dependent AMP-binding enzyme family. MbtB subfamily.</text>
</comment>
<dbReference type="NCBIfam" id="TIGR01733">
    <property type="entry name" value="AA-adenyl-dom"/>
    <property type="match status" value="1"/>
</dbReference>
<evidence type="ECO:0000313" key="11">
    <source>
        <dbReference type="EMBL" id="KAB8194814.1"/>
    </source>
</evidence>
<dbReference type="SUPFAM" id="SSF56801">
    <property type="entry name" value="Acetyl-CoA synthetase-like"/>
    <property type="match status" value="1"/>
</dbReference>
<evidence type="ECO:0000256" key="8">
    <source>
        <dbReference type="ARBA" id="ARBA00033440"/>
    </source>
</evidence>
<keyword evidence="5" id="KW-0596">Phosphopantetheine</keyword>
<accession>A0A5C4WKS6</accession>
<dbReference type="GO" id="GO:0016874">
    <property type="term" value="F:ligase activity"/>
    <property type="evidence" value="ECO:0007669"/>
    <property type="project" value="UniProtKB-KW"/>
</dbReference>
<dbReference type="InterPro" id="IPR023213">
    <property type="entry name" value="CAT-like_dom_sf"/>
</dbReference>
<dbReference type="InterPro" id="IPR020806">
    <property type="entry name" value="PKS_PP-bd"/>
</dbReference>
<dbReference type="GO" id="GO:0008610">
    <property type="term" value="P:lipid biosynthetic process"/>
    <property type="evidence" value="ECO:0007669"/>
    <property type="project" value="UniProtKB-ARBA"/>
</dbReference>
<evidence type="ECO:0000259" key="10">
    <source>
        <dbReference type="PROSITE" id="PS50075"/>
    </source>
</evidence>
<dbReference type="Gene3D" id="1.10.1200.10">
    <property type="entry name" value="ACP-like"/>
    <property type="match status" value="2"/>
</dbReference>
<dbReference type="GO" id="GO:0043041">
    <property type="term" value="P:amino acid activation for nonribosomal peptide biosynthetic process"/>
    <property type="evidence" value="ECO:0007669"/>
    <property type="project" value="TreeGrafter"/>
</dbReference>
<protein>
    <recommendedName>
        <fullName evidence="4">Phenyloxazoline synthase MbtB</fullName>
    </recommendedName>
    <alternativeName>
        <fullName evidence="8">Mycobactin synthetase protein B</fullName>
    </alternativeName>
</protein>
<evidence type="ECO:0000256" key="4">
    <source>
        <dbReference type="ARBA" id="ARBA00016743"/>
    </source>
</evidence>
<dbReference type="PANTHER" id="PTHR45527">
    <property type="entry name" value="NONRIBOSOMAL PEPTIDE SYNTHETASE"/>
    <property type="match status" value="1"/>
</dbReference>
<feature type="compositionally biased region" description="Basic and acidic residues" evidence="9">
    <location>
        <begin position="1195"/>
        <end position="1209"/>
    </location>
</feature>
<dbReference type="InterPro" id="IPR057737">
    <property type="entry name" value="Condensation_MtbB-like"/>
</dbReference>
<dbReference type="Gene3D" id="3.30.300.30">
    <property type="match status" value="1"/>
</dbReference>
<dbReference type="AlphaFoldDB" id="A0A5C4WKS6"/>
<dbReference type="Gene3D" id="3.30.559.10">
    <property type="entry name" value="Chloramphenicol acetyltransferase-like domain"/>
    <property type="match status" value="1"/>
</dbReference>
<reference evidence="11 12" key="1">
    <citation type="submission" date="2019-10" db="EMBL/GenBank/DDBJ databases">
        <title>Nonomuraea sp. nov., isolated from Phyllanthus amarus.</title>
        <authorList>
            <person name="Klykleung N."/>
            <person name="Tanasupawat S."/>
        </authorList>
    </citation>
    <scope>NUCLEOTIDE SEQUENCE [LARGE SCALE GENOMIC DNA]</scope>
    <source>
        <strain evidence="11 12">PA1-10</strain>
    </source>
</reference>
<dbReference type="Pfam" id="PF00550">
    <property type="entry name" value="PP-binding"/>
    <property type="match status" value="2"/>
</dbReference>
<comment type="caution">
    <text evidence="11">The sequence shown here is derived from an EMBL/GenBank/DDBJ whole genome shotgun (WGS) entry which is preliminary data.</text>
</comment>
<dbReference type="InterPro" id="IPR045851">
    <property type="entry name" value="AMP-bd_C_sf"/>
</dbReference>
<dbReference type="FunFam" id="3.30.559.10:FF:000023">
    <property type="entry name" value="Non-ribosomal peptide synthetase"/>
    <property type="match status" value="1"/>
</dbReference>
<evidence type="ECO:0000256" key="1">
    <source>
        <dbReference type="ARBA" id="ARBA00001957"/>
    </source>
</evidence>
<dbReference type="SUPFAM" id="SSF47336">
    <property type="entry name" value="ACP-like"/>
    <property type="match status" value="2"/>
</dbReference>
<evidence type="ECO:0000256" key="2">
    <source>
        <dbReference type="ARBA" id="ARBA00005102"/>
    </source>
</evidence>
<dbReference type="RefSeq" id="WP_139631406.1">
    <property type="nucleotide sequence ID" value="NZ_VDLX02000005.1"/>
</dbReference>
<dbReference type="InterPro" id="IPR010071">
    <property type="entry name" value="AA_adenyl_dom"/>
</dbReference>
<sequence>MTPFPLPDALCPSLDEVVSCVAQVLGIEEGEVDPDAKLTELGLESFTAVRLRRRLRERTGADLPIATFLGRTSARSIARRVAPEDAGFPLTAAQSAYWVGRDPAFPLGGVATFFFHEYDRRPDDGQADLDRLEQAWNVLVDHHAMLRMVVGDDGRQRILPSPGPYLFGRSDLREASPEEAREALDRLRAERSHQLRPSGVWPLFDIHAALLPDGRTRLFVGMDILALDMASWLLVMRQWGELVADPVARPQPCAIDFPTVVKERESDPEERERRAVAGAYWAERAPDLPPGPVLPLAVPIEEVGVPRFARYEGRLAAEEWELLRARAADHGLSPTGVLLAAFALTLHRRGASEAFCLNVTLFDRPDRPELRDVVGDFTTTALVGIPVPDLSGPWTFSAWAAEVNERFWTDLEHRAVSGVEALRAVGRTSGVPAHPVVFTSGVGLADEEATAWLGEEVFGVSQTPQVLLDHIVRDDGGPLRIAWDVVETALPGEWVRGCLDAEVRLLRRLTDPAAWTSATLAVDPGFHADEPLECVPFPGAGPLLDDPWAEAARRGPGAPALLGPGGAMAHGELAEAVGRMAAGIRPGEPVAVALDKGFDQITAVLAVAAAGAWYVPVEPSWPAARVASVCRQASITYAIAVEGGPVTWPDGVTVHRVGDGPSLVSGRVRERPAPGRLAYAIFTSGSTGTPKGVAVEHRAARTTVDDIVDRFAIDHRDRVLGLSALSFDLSVFDVFGVLGAGGALVLPEVARQRDPEHWLELAERHGVTVWNTAPALLEMLVEYAELDPGAARRQLRSLRLVMLSGDWIPVTLPERLRALAPQARLFSLGGATEASIWSIAYPVEEVDPAWKSIPYGRALRGQSFRILDEDGVPVPLGEPGELYIGGDGLARGYLGDPEQTAARFAVHPRFGERLYRTGDLGRWRPDGTIEFLGRVDRQVKIRGHRIELGEIESVLAREPGVRACVAATVRGADGRPRLVAYVAGKEVLAEERLTAALRERLPAYMVPARLVILDRLPVTANGKVDHAALPDPYARGSSPEAEKAAGKLDEEHVDVRPDGTQDLADWTARVLREARERGLELVLTIRPGASGPSSRFRTPVTEISPASPDGPSGTGGEGGAPADPEVLRSVLSVFEELLGHPIDPDATFFDLGATSITLVLAHRELRRLAPALSVVDLFERPTARALAAHIAGRTAPREPARVADSEPARGVDPATARGSRLRARAHAEEVAR</sequence>
<keyword evidence="6" id="KW-0597">Phosphoprotein</keyword>
<evidence type="ECO:0000256" key="7">
    <source>
        <dbReference type="ARBA" id="ARBA00022598"/>
    </source>
</evidence>
<keyword evidence="7" id="KW-0436">Ligase</keyword>
<comment type="pathway">
    <text evidence="2">Siderophore biosynthesis; mycobactin biosynthesis.</text>
</comment>
<name>A0A5C4WKS6_9ACTN</name>
<evidence type="ECO:0000256" key="6">
    <source>
        <dbReference type="ARBA" id="ARBA00022553"/>
    </source>
</evidence>
<dbReference type="InterPro" id="IPR036736">
    <property type="entry name" value="ACP-like_sf"/>
</dbReference>
<comment type="cofactor">
    <cofactor evidence="1">
        <name>pantetheine 4'-phosphate</name>
        <dbReference type="ChEBI" id="CHEBI:47942"/>
    </cofactor>
</comment>
<dbReference type="GO" id="GO:0005737">
    <property type="term" value="C:cytoplasm"/>
    <property type="evidence" value="ECO:0007669"/>
    <property type="project" value="TreeGrafter"/>
</dbReference>
<dbReference type="CDD" id="cd19535">
    <property type="entry name" value="Cyc_NRPS"/>
    <property type="match status" value="1"/>
</dbReference>
<evidence type="ECO:0000256" key="3">
    <source>
        <dbReference type="ARBA" id="ARBA00007380"/>
    </source>
</evidence>
<feature type="compositionally biased region" description="Basic and acidic residues" evidence="9">
    <location>
        <begin position="1040"/>
        <end position="1049"/>
    </location>
</feature>
<dbReference type="Gene3D" id="3.40.50.12780">
    <property type="entry name" value="N-terminal domain of ligase-like"/>
    <property type="match status" value="1"/>
</dbReference>
<dbReference type="InterPro" id="IPR000873">
    <property type="entry name" value="AMP-dep_synth/lig_dom"/>
</dbReference>
<dbReference type="Pfam" id="PF00668">
    <property type="entry name" value="Condensation"/>
    <property type="match status" value="1"/>
</dbReference>
<dbReference type="PROSITE" id="PS50075">
    <property type="entry name" value="CARRIER"/>
    <property type="match status" value="2"/>
</dbReference>
<dbReference type="Gene3D" id="3.30.559.30">
    <property type="entry name" value="Nonribosomal peptide synthetase, condensation domain"/>
    <property type="match status" value="1"/>
</dbReference>
<dbReference type="SUPFAM" id="SSF52777">
    <property type="entry name" value="CoA-dependent acyltransferases"/>
    <property type="match status" value="2"/>
</dbReference>
<proteinExistence type="inferred from homology"/>
<organism evidence="11 12">
    <name type="scientific">Nonomuraea phyllanthi</name>
    <dbReference type="NCBI Taxonomy" id="2219224"/>
    <lineage>
        <taxon>Bacteria</taxon>
        <taxon>Bacillati</taxon>
        <taxon>Actinomycetota</taxon>
        <taxon>Actinomycetes</taxon>
        <taxon>Streptosporangiales</taxon>
        <taxon>Streptosporangiaceae</taxon>
        <taxon>Nonomuraea</taxon>
    </lineage>
</organism>
<feature type="region of interest" description="Disordered" evidence="9">
    <location>
        <begin position="1090"/>
        <end position="1123"/>
    </location>
</feature>
<dbReference type="GO" id="GO:0031177">
    <property type="term" value="F:phosphopantetheine binding"/>
    <property type="evidence" value="ECO:0007669"/>
    <property type="project" value="InterPro"/>
</dbReference>
<dbReference type="SMART" id="SM00823">
    <property type="entry name" value="PKS_PP"/>
    <property type="match status" value="2"/>
</dbReference>
<dbReference type="PANTHER" id="PTHR45527:SF10">
    <property type="entry name" value="PYOCHELIN SYNTHASE PCHF"/>
    <property type="match status" value="1"/>
</dbReference>
<gene>
    <name evidence="11" type="ORF">FH608_016760</name>
</gene>